<sequence length="105" mass="12588">MRKSFKDEDMTSRRIFLRSYPLRWEEQEEELADEFSPRNEVLQSTEKMRHCSKLKSLIKNNLIEMFNWGQEKLILLKKIKNKVSFYLLSCHPFGFKSPTKLISTA</sequence>
<dbReference type="AlphaFoldDB" id="A0ABD0UZR8"/>
<protein>
    <recommendedName>
        <fullName evidence="3">Ycf2</fullName>
    </recommendedName>
</protein>
<comment type="caution">
    <text evidence="1">The sequence shown here is derived from an EMBL/GenBank/DDBJ whole genome shotgun (WGS) entry which is preliminary data.</text>
</comment>
<keyword evidence="2" id="KW-1185">Reference proteome</keyword>
<accession>A0ABD0UZR8</accession>
<reference evidence="1 2" key="1">
    <citation type="journal article" date="2024" name="Plant Biotechnol. J.">
        <title>Dendrobium thyrsiflorum genome and its molecular insights into genes involved in important horticultural traits.</title>
        <authorList>
            <person name="Chen B."/>
            <person name="Wang J.Y."/>
            <person name="Zheng P.J."/>
            <person name="Li K.L."/>
            <person name="Liang Y.M."/>
            <person name="Chen X.F."/>
            <person name="Zhang C."/>
            <person name="Zhao X."/>
            <person name="He X."/>
            <person name="Zhang G.Q."/>
            <person name="Liu Z.J."/>
            <person name="Xu Q."/>
        </authorList>
    </citation>
    <scope>NUCLEOTIDE SEQUENCE [LARGE SCALE GENOMIC DNA]</scope>
    <source>
        <strain evidence="1">GZMU011</strain>
    </source>
</reference>
<evidence type="ECO:0008006" key="3">
    <source>
        <dbReference type="Google" id="ProtNLM"/>
    </source>
</evidence>
<proteinExistence type="predicted"/>
<dbReference type="Proteomes" id="UP001552299">
    <property type="component" value="Unassembled WGS sequence"/>
</dbReference>
<organism evidence="1 2">
    <name type="scientific">Dendrobium thyrsiflorum</name>
    <name type="common">Pinecone-like raceme dendrobium</name>
    <name type="synonym">Orchid</name>
    <dbReference type="NCBI Taxonomy" id="117978"/>
    <lineage>
        <taxon>Eukaryota</taxon>
        <taxon>Viridiplantae</taxon>
        <taxon>Streptophyta</taxon>
        <taxon>Embryophyta</taxon>
        <taxon>Tracheophyta</taxon>
        <taxon>Spermatophyta</taxon>
        <taxon>Magnoliopsida</taxon>
        <taxon>Liliopsida</taxon>
        <taxon>Asparagales</taxon>
        <taxon>Orchidaceae</taxon>
        <taxon>Epidendroideae</taxon>
        <taxon>Malaxideae</taxon>
        <taxon>Dendrobiinae</taxon>
        <taxon>Dendrobium</taxon>
    </lineage>
</organism>
<name>A0ABD0UZR8_DENTH</name>
<dbReference type="EMBL" id="JANQDX010000011">
    <property type="protein sequence ID" value="KAL0915972.1"/>
    <property type="molecule type" value="Genomic_DNA"/>
</dbReference>
<gene>
    <name evidence="1" type="ORF">M5K25_013445</name>
</gene>
<evidence type="ECO:0000313" key="2">
    <source>
        <dbReference type="Proteomes" id="UP001552299"/>
    </source>
</evidence>
<evidence type="ECO:0000313" key="1">
    <source>
        <dbReference type="EMBL" id="KAL0915972.1"/>
    </source>
</evidence>